<evidence type="ECO:0000256" key="1">
    <source>
        <dbReference type="SAM" id="MobiDB-lite"/>
    </source>
</evidence>
<dbReference type="Proteomes" id="UP000034085">
    <property type="component" value="Plasmid"/>
</dbReference>
<reference evidence="3 4" key="1">
    <citation type="submission" date="2015-03" db="EMBL/GenBank/DDBJ databases">
        <title>Complete genome sequence of Citrobacter amalonaticus Y19.</title>
        <authorList>
            <person name="Park S."/>
        </authorList>
    </citation>
    <scope>NUCLEOTIDE SEQUENCE [LARGE SCALE GENOMIC DNA]</scope>
    <source>
        <strain evidence="3 4">Y19</strain>
        <plasmid evidence="4">Plasmid</plasmid>
    </source>
</reference>
<dbReference type="AlphaFoldDB" id="A0A0F6RIW1"/>
<dbReference type="PATRIC" id="fig|1261127.3.peg.5509"/>
<sequence length="465" mass="49981">MLIPLKEKWASISAKHKKWVLWAGVMTFAVLFLLLVIPDSAGPRNRAPQEKVIASVLTDGDTNGVSQNAIAARIRALDKTIKDQGQLIKALTEKYGADQTAQRLSNLENGQKKSGAEVAAIKKRVDTVSNPVPYSQQPRGATPLAGNGQRNVPTLYKPEEISAPSVTPRNSGSFNNGKTLQRVYEDAAPPVVPEPAANQRQQKGKDGKAVPSQITPEIITVQEDIEAAPVADEDDNPENQTYLPATSIISTVLIAGMDAPTSRDARKDPYPALARVKKDAILPNRFRADIRECGMLAAGFGDLSSERAYFRSEVITCIRDDGAVFEAPLVAYAVGEDGKSGVRGRLVTKQGQYLARALTAGFLQAASQLFNVQSIPTISIKRDGDSSDSTPYQQVMSSDALQGAAVSGVGGALNRLADFYMQMAGDLFPVIEIDPGRSVDFIVQKGVMLKFTRVTSKTQTVGGKK</sequence>
<geneLocation type="plasmid" evidence="3">
    <name>unnamed</name>
</geneLocation>
<dbReference type="CDD" id="cd16430">
    <property type="entry name" value="TraB"/>
    <property type="match status" value="1"/>
</dbReference>
<keyword evidence="3" id="KW-0614">Plasmid</keyword>
<protein>
    <submittedName>
        <fullName evidence="3">Conjugal transfer protein TrbI</fullName>
    </submittedName>
</protein>
<dbReference type="EMBL" id="CP011133">
    <property type="protein sequence ID" value="AKE62133.1"/>
    <property type="molecule type" value="Genomic_DNA"/>
</dbReference>
<dbReference type="InterPro" id="IPR005498">
    <property type="entry name" value="T4SS_VirB10/TraB/TrbI"/>
</dbReference>
<proteinExistence type="predicted"/>
<feature type="region of interest" description="Disordered" evidence="1">
    <location>
        <begin position="129"/>
        <end position="149"/>
    </location>
</feature>
<keyword evidence="2" id="KW-0812">Transmembrane</keyword>
<accession>A0A0F6RIW1</accession>
<dbReference type="RefSeq" id="WP_046498941.1">
    <property type="nucleotide sequence ID" value="NZ_CP011133.1"/>
</dbReference>
<keyword evidence="2" id="KW-1133">Transmembrane helix</keyword>
<evidence type="ECO:0000256" key="2">
    <source>
        <dbReference type="SAM" id="Phobius"/>
    </source>
</evidence>
<feature type="compositionally biased region" description="Polar residues" evidence="1">
    <location>
        <begin position="129"/>
        <end position="139"/>
    </location>
</feature>
<feature type="region of interest" description="Disordered" evidence="1">
    <location>
        <begin position="191"/>
        <end position="210"/>
    </location>
</feature>
<dbReference type="OrthoDB" id="15544at2"/>
<evidence type="ECO:0000313" key="4">
    <source>
        <dbReference type="Proteomes" id="UP000034085"/>
    </source>
</evidence>
<organism evidence="3 4">
    <name type="scientific">Citrobacter amalonaticus Y19</name>
    <dbReference type="NCBI Taxonomy" id="1261127"/>
    <lineage>
        <taxon>Bacteria</taxon>
        <taxon>Pseudomonadati</taxon>
        <taxon>Pseudomonadota</taxon>
        <taxon>Gammaproteobacteria</taxon>
        <taxon>Enterobacterales</taxon>
        <taxon>Enterobacteriaceae</taxon>
        <taxon>Citrobacter</taxon>
    </lineage>
</organism>
<dbReference type="HOGENOM" id="CLU_046972_1_1_6"/>
<dbReference type="KEGG" id="cama:F384_26560"/>
<feature type="transmembrane region" description="Helical" evidence="2">
    <location>
        <begin position="20"/>
        <end position="37"/>
    </location>
</feature>
<dbReference type="Pfam" id="PF03743">
    <property type="entry name" value="TrbI"/>
    <property type="match status" value="1"/>
</dbReference>
<keyword evidence="2" id="KW-0472">Membrane</keyword>
<gene>
    <name evidence="3" type="ORF">F384_26560</name>
</gene>
<evidence type="ECO:0000313" key="3">
    <source>
        <dbReference type="EMBL" id="AKE62133.1"/>
    </source>
</evidence>
<name>A0A0F6RIW1_CITAM</name>